<dbReference type="GO" id="GO:0022857">
    <property type="term" value="F:transmembrane transporter activity"/>
    <property type="evidence" value="ECO:0007669"/>
    <property type="project" value="InterPro"/>
</dbReference>
<keyword evidence="1 4" id="KW-0812">Transmembrane</keyword>
<dbReference type="Proteomes" id="UP000010121">
    <property type="component" value="Unassembled WGS sequence"/>
</dbReference>
<dbReference type="PANTHER" id="PTHR23518">
    <property type="entry name" value="C-METHYLTRANSFERASE"/>
    <property type="match status" value="1"/>
</dbReference>
<feature type="transmembrane region" description="Helical" evidence="4">
    <location>
        <begin position="210"/>
        <end position="232"/>
    </location>
</feature>
<dbReference type="InterPro" id="IPR036259">
    <property type="entry name" value="MFS_trans_sf"/>
</dbReference>
<evidence type="ECO:0000313" key="6">
    <source>
        <dbReference type="EMBL" id="EEW26450.1"/>
    </source>
</evidence>
<dbReference type="InterPro" id="IPR011701">
    <property type="entry name" value="MFS"/>
</dbReference>
<keyword evidence="2 4" id="KW-1133">Transmembrane helix</keyword>
<evidence type="ECO:0000256" key="1">
    <source>
        <dbReference type="ARBA" id="ARBA00022692"/>
    </source>
</evidence>
<feature type="transmembrane region" description="Helical" evidence="4">
    <location>
        <begin position="279"/>
        <end position="299"/>
    </location>
</feature>
<feature type="transmembrane region" description="Helical" evidence="4">
    <location>
        <begin position="305"/>
        <end position="330"/>
    </location>
</feature>
<dbReference type="Gene3D" id="1.20.1250.20">
    <property type="entry name" value="MFS general substrate transporter like domains"/>
    <property type="match status" value="1"/>
</dbReference>
<dbReference type="PROSITE" id="PS50850">
    <property type="entry name" value="MFS"/>
    <property type="match status" value="1"/>
</dbReference>
<feature type="transmembrane region" description="Helical" evidence="4">
    <location>
        <begin position="244"/>
        <end position="267"/>
    </location>
</feature>
<dbReference type="STRING" id="371731.Rsw2DRAFT_0730"/>
<dbReference type="AlphaFoldDB" id="C8RY52"/>
<protein>
    <submittedName>
        <fullName evidence="6">Major facilitator superfamily MFS_1</fullName>
    </submittedName>
</protein>
<dbReference type="Pfam" id="PF07690">
    <property type="entry name" value="MFS_1"/>
    <property type="match status" value="1"/>
</dbReference>
<feature type="transmembrane region" description="Helical" evidence="4">
    <location>
        <begin position="371"/>
        <end position="389"/>
    </location>
</feature>
<organism evidence="6 7">
    <name type="scientific">Rhodobacter ferrooxidans</name>
    <dbReference type="NCBI Taxonomy" id="371731"/>
    <lineage>
        <taxon>Bacteria</taxon>
        <taxon>Pseudomonadati</taxon>
        <taxon>Pseudomonadota</taxon>
        <taxon>Alphaproteobacteria</taxon>
        <taxon>Rhodobacterales</taxon>
        <taxon>Rhodobacter group</taxon>
        <taxon>Rhodobacter</taxon>
    </lineage>
</organism>
<name>C8RY52_9RHOB</name>
<feature type="transmembrane region" description="Helical" evidence="4">
    <location>
        <begin position="171"/>
        <end position="190"/>
    </location>
</feature>
<accession>C8RY52</accession>
<evidence type="ECO:0000256" key="3">
    <source>
        <dbReference type="ARBA" id="ARBA00023136"/>
    </source>
</evidence>
<dbReference type="OrthoDB" id="9803985at2"/>
<proteinExistence type="predicted"/>
<sequence>MKGRNLAKLPAGIVALGFVSLLMDVSSEMIHGLLPVFIVGTLGASAAMLGLIEGMAEATASVTKLFSGLLSDRMGKRKPLAVLGYGLSALTKPLFALAGGAGMVATARFADRVGKGIRGAPRDALVADLVPEAQRGAAYGLRQSMDTIGAFLGPLLAMALMLAFAGNVRLVFWLAIIPAAMAVAVLVIYVREPEAAAKPAVRPKLDRASLAALGRGFWAVVALASVMTLARFSEAFLILRAEGAGLGLTFAPMVLVVMNVIYAASAWPVGVLSDRIGKAGLLAFGFAVLVAADLVLAFAPGLTAVLLGVALWGLHMGLTQGLLATQVAAAAPAALRGTAFGVYNLVTGLVLLAANALAGGLWTALGPQTTFLAGAGFAAIGVIGLQFAAQRR</sequence>
<evidence type="ECO:0000259" key="5">
    <source>
        <dbReference type="PROSITE" id="PS50850"/>
    </source>
</evidence>
<dbReference type="eggNOG" id="COG2814">
    <property type="taxonomic scope" value="Bacteria"/>
</dbReference>
<gene>
    <name evidence="6" type="ORF">Rsw2DRAFT_0730</name>
</gene>
<comment type="caution">
    <text evidence="6">The sequence shown here is derived from an EMBL/GenBank/DDBJ whole genome shotgun (WGS) entry which is preliminary data.</text>
</comment>
<keyword evidence="7" id="KW-1185">Reference proteome</keyword>
<dbReference type="EMBL" id="ACYY01000003">
    <property type="protein sequence ID" value="EEW26450.1"/>
    <property type="molecule type" value="Genomic_DNA"/>
</dbReference>
<feature type="transmembrane region" description="Helical" evidence="4">
    <location>
        <begin position="342"/>
        <end position="365"/>
    </location>
</feature>
<feature type="domain" description="Major facilitator superfamily (MFS) profile" evidence="5">
    <location>
        <begin position="12"/>
        <end position="392"/>
    </location>
</feature>
<feature type="transmembrane region" description="Helical" evidence="4">
    <location>
        <begin position="148"/>
        <end position="165"/>
    </location>
</feature>
<keyword evidence="3 4" id="KW-0472">Membrane</keyword>
<evidence type="ECO:0000256" key="4">
    <source>
        <dbReference type="SAM" id="Phobius"/>
    </source>
</evidence>
<feature type="transmembrane region" description="Helical" evidence="4">
    <location>
        <begin position="29"/>
        <end position="52"/>
    </location>
</feature>
<evidence type="ECO:0000313" key="7">
    <source>
        <dbReference type="Proteomes" id="UP000010121"/>
    </source>
</evidence>
<reference evidence="6 7" key="1">
    <citation type="submission" date="2009-08" db="EMBL/GenBank/DDBJ databases">
        <title>The draft genome of Rhodobacter sp. SW2.</title>
        <authorList>
            <consortium name="US DOE Joint Genome Institute (JGI-PGF)"/>
            <person name="Lucas S."/>
            <person name="Copeland A."/>
            <person name="Lapidus A."/>
            <person name="Glavina del Rio T."/>
            <person name="Tice H."/>
            <person name="Bruce D."/>
            <person name="Goodwin L."/>
            <person name="Pitluck S."/>
            <person name="Larimer F."/>
            <person name="Land M.L."/>
            <person name="Hauser L."/>
            <person name="Emerson D."/>
        </authorList>
    </citation>
    <scope>NUCLEOTIDE SEQUENCE [LARGE SCALE GENOMIC DNA]</scope>
    <source>
        <strain evidence="6 7">SW2</strain>
    </source>
</reference>
<dbReference type="CDD" id="cd17370">
    <property type="entry name" value="MFS_MJ1317_like"/>
    <property type="match status" value="1"/>
</dbReference>
<evidence type="ECO:0000256" key="2">
    <source>
        <dbReference type="ARBA" id="ARBA00022989"/>
    </source>
</evidence>
<dbReference type="PANTHER" id="PTHR23518:SF2">
    <property type="entry name" value="MAJOR FACILITATOR SUPERFAMILY TRANSPORTER"/>
    <property type="match status" value="1"/>
</dbReference>
<dbReference type="SUPFAM" id="SSF103473">
    <property type="entry name" value="MFS general substrate transporter"/>
    <property type="match status" value="1"/>
</dbReference>
<dbReference type="InterPro" id="IPR020846">
    <property type="entry name" value="MFS_dom"/>
</dbReference>